<name>A0ABW6HUT2_9FLAO</name>
<dbReference type="RefSeq" id="WP_379854418.1">
    <property type="nucleotide sequence ID" value="NZ_JBHZPZ010000006.1"/>
</dbReference>
<organism evidence="1 2">
    <name type="scientific">Flavobacterium xylosi</name>
    <dbReference type="NCBI Taxonomy" id="3230415"/>
    <lineage>
        <taxon>Bacteria</taxon>
        <taxon>Pseudomonadati</taxon>
        <taxon>Bacteroidota</taxon>
        <taxon>Flavobacteriia</taxon>
        <taxon>Flavobacteriales</taxon>
        <taxon>Flavobacteriaceae</taxon>
        <taxon>Flavobacterium</taxon>
    </lineage>
</organism>
<dbReference type="SUPFAM" id="SSF47336">
    <property type="entry name" value="ACP-like"/>
    <property type="match status" value="1"/>
</dbReference>
<gene>
    <name evidence="1" type="ORF">ACFX5E_06680</name>
</gene>
<comment type="caution">
    <text evidence="1">The sequence shown here is derived from an EMBL/GenBank/DDBJ whole genome shotgun (WGS) entry which is preliminary data.</text>
</comment>
<sequence>MDKEQTIGELKNIVKPYVANQEALETLTEETDFINDLKINSANLVDVILDIEEKYNIVIDNESMERMINVKSAMEIIQAKLSEKE</sequence>
<dbReference type="InterPro" id="IPR036736">
    <property type="entry name" value="ACP-like_sf"/>
</dbReference>
<evidence type="ECO:0000313" key="1">
    <source>
        <dbReference type="EMBL" id="MFE3867759.1"/>
    </source>
</evidence>
<reference evidence="1 2" key="1">
    <citation type="submission" date="2024-06" db="EMBL/GenBank/DDBJ databases">
        <title>Flavobacterium spp. isolated from glacier.</title>
        <authorList>
            <person name="Han D."/>
        </authorList>
    </citation>
    <scope>NUCLEOTIDE SEQUENCE [LARGE SCALE GENOMIC DNA]</scope>
    <source>
        <strain evidence="1 2">LS2P90</strain>
    </source>
</reference>
<dbReference type="EMBL" id="JBHZPZ010000006">
    <property type="protein sequence ID" value="MFE3867759.1"/>
    <property type="molecule type" value="Genomic_DNA"/>
</dbReference>
<protein>
    <submittedName>
        <fullName evidence="1">Acyl carrier protein</fullName>
    </submittedName>
</protein>
<keyword evidence="2" id="KW-1185">Reference proteome</keyword>
<accession>A0ABW6HUT2</accession>
<proteinExistence type="predicted"/>
<dbReference type="Proteomes" id="UP001600109">
    <property type="component" value="Unassembled WGS sequence"/>
</dbReference>
<dbReference type="Gene3D" id="1.10.1200.10">
    <property type="entry name" value="ACP-like"/>
    <property type="match status" value="1"/>
</dbReference>
<evidence type="ECO:0000313" key="2">
    <source>
        <dbReference type="Proteomes" id="UP001600109"/>
    </source>
</evidence>